<dbReference type="PIRSF" id="PIRSF037031">
    <property type="entry name" value="Redox_disulphide_2"/>
    <property type="match status" value="1"/>
</dbReference>
<evidence type="ECO:0000259" key="3">
    <source>
        <dbReference type="Pfam" id="PF13192"/>
    </source>
</evidence>
<feature type="active site" description="Nucleophile" evidence="1">
    <location>
        <position position="10"/>
    </location>
</feature>
<feature type="active site" description="Nucleophile" evidence="1">
    <location>
        <position position="13"/>
    </location>
</feature>
<sequence length="77" mass="8263">MKIQILGTGCPKCNYLFRAAEQAVTESGVSATVEKVTDIAEILEYSPWALPALAIDGRVMAAGHVMTADEVRAHFPT</sequence>
<protein>
    <recommendedName>
        <fullName evidence="3">Thioredoxin-like fold domain-containing protein</fullName>
    </recommendedName>
</protein>
<evidence type="ECO:0000313" key="5">
    <source>
        <dbReference type="Proteomes" id="UP000319576"/>
    </source>
</evidence>
<dbReference type="PANTHER" id="PTHR36450">
    <property type="entry name" value="THIOREDOXIN"/>
    <property type="match status" value="1"/>
</dbReference>
<reference evidence="4 5" key="1">
    <citation type="submission" date="2019-02" db="EMBL/GenBank/DDBJ databases">
        <title>Deep-cultivation of Planctomycetes and their phenomic and genomic characterization uncovers novel biology.</title>
        <authorList>
            <person name="Wiegand S."/>
            <person name="Jogler M."/>
            <person name="Boedeker C."/>
            <person name="Pinto D."/>
            <person name="Vollmers J."/>
            <person name="Rivas-Marin E."/>
            <person name="Kohn T."/>
            <person name="Peeters S.H."/>
            <person name="Heuer A."/>
            <person name="Rast P."/>
            <person name="Oberbeckmann S."/>
            <person name="Bunk B."/>
            <person name="Jeske O."/>
            <person name="Meyerdierks A."/>
            <person name="Storesund J.E."/>
            <person name="Kallscheuer N."/>
            <person name="Luecker S."/>
            <person name="Lage O.M."/>
            <person name="Pohl T."/>
            <person name="Merkel B.J."/>
            <person name="Hornburger P."/>
            <person name="Mueller R.-W."/>
            <person name="Bruemmer F."/>
            <person name="Labrenz M."/>
            <person name="Spormann A.M."/>
            <person name="Op den Camp H."/>
            <person name="Overmann J."/>
            <person name="Amann R."/>
            <person name="Jetten M.S.M."/>
            <person name="Mascher T."/>
            <person name="Medema M.H."/>
            <person name="Devos D.P."/>
            <person name="Kaster A.-K."/>
            <person name="Ovreas L."/>
            <person name="Rohde M."/>
            <person name="Galperin M.Y."/>
            <person name="Jogler C."/>
        </authorList>
    </citation>
    <scope>NUCLEOTIDE SEQUENCE [LARGE SCALE GENOMIC DNA]</scope>
    <source>
        <strain evidence="4 5">ETA_A1</strain>
    </source>
</reference>
<evidence type="ECO:0000256" key="2">
    <source>
        <dbReference type="PIRSR" id="PIRSR037031-51"/>
    </source>
</evidence>
<dbReference type="NCBIfam" id="TIGR00412">
    <property type="entry name" value="redox_disulf_2"/>
    <property type="match status" value="1"/>
</dbReference>
<organism evidence="4 5">
    <name type="scientific">Urbifossiella limnaea</name>
    <dbReference type="NCBI Taxonomy" id="2528023"/>
    <lineage>
        <taxon>Bacteria</taxon>
        <taxon>Pseudomonadati</taxon>
        <taxon>Planctomycetota</taxon>
        <taxon>Planctomycetia</taxon>
        <taxon>Gemmatales</taxon>
        <taxon>Gemmataceae</taxon>
        <taxon>Urbifossiella</taxon>
    </lineage>
</organism>
<dbReference type="KEGG" id="uli:ETAA1_37410"/>
<dbReference type="Gene3D" id="3.40.30.10">
    <property type="entry name" value="Glutaredoxin"/>
    <property type="match status" value="1"/>
</dbReference>
<proteinExistence type="predicted"/>
<gene>
    <name evidence="4" type="ORF">ETAA1_37410</name>
</gene>
<dbReference type="InterPro" id="IPR036249">
    <property type="entry name" value="Thioredoxin-like_sf"/>
</dbReference>
<keyword evidence="5" id="KW-1185">Reference proteome</keyword>
<dbReference type="Proteomes" id="UP000319576">
    <property type="component" value="Chromosome"/>
</dbReference>
<evidence type="ECO:0000256" key="1">
    <source>
        <dbReference type="PIRSR" id="PIRSR037031-50"/>
    </source>
</evidence>
<dbReference type="OrthoDB" id="9800630at2"/>
<dbReference type="Pfam" id="PF13192">
    <property type="entry name" value="Thioredoxin_3"/>
    <property type="match status" value="1"/>
</dbReference>
<name>A0A517XW78_9BACT</name>
<feature type="domain" description="Thioredoxin-like fold" evidence="3">
    <location>
        <begin position="1"/>
        <end position="73"/>
    </location>
</feature>
<dbReference type="PANTHER" id="PTHR36450:SF1">
    <property type="entry name" value="THIOREDOXIN"/>
    <property type="match status" value="1"/>
</dbReference>
<accession>A0A517XW78</accession>
<dbReference type="AlphaFoldDB" id="A0A517XW78"/>
<feature type="disulfide bond" description="Redox-active" evidence="2">
    <location>
        <begin position="10"/>
        <end position="13"/>
    </location>
</feature>
<keyword evidence="2" id="KW-0676">Redox-active center</keyword>
<dbReference type="InterPro" id="IPR012336">
    <property type="entry name" value="Thioredoxin-like_fold"/>
</dbReference>
<keyword evidence="2" id="KW-1015">Disulfide bond</keyword>
<dbReference type="SUPFAM" id="SSF52833">
    <property type="entry name" value="Thioredoxin-like"/>
    <property type="match status" value="1"/>
</dbReference>
<dbReference type="EMBL" id="CP036273">
    <property type="protein sequence ID" value="QDU21768.1"/>
    <property type="molecule type" value="Genomic_DNA"/>
</dbReference>
<dbReference type="RefSeq" id="WP_145240978.1">
    <property type="nucleotide sequence ID" value="NZ_CP036273.1"/>
</dbReference>
<dbReference type="InterPro" id="IPR005243">
    <property type="entry name" value="THIRX-like_proc"/>
</dbReference>
<evidence type="ECO:0000313" key="4">
    <source>
        <dbReference type="EMBL" id="QDU21768.1"/>
    </source>
</evidence>